<dbReference type="GO" id="GO:0071819">
    <property type="term" value="C:DUBm complex"/>
    <property type="evidence" value="ECO:0007669"/>
    <property type="project" value="UniProtKB-UniRule"/>
</dbReference>
<dbReference type="Proteomes" id="UP000094389">
    <property type="component" value="Unassembled WGS sequence"/>
</dbReference>
<dbReference type="GO" id="GO:0006325">
    <property type="term" value="P:chromatin organization"/>
    <property type="evidence" value="ECO:0007669"/>
    <property type="project" value="UniProtKB-KW"/>
</dbReference>
<dbReference type="GO" id="GO:0005654">
    <property type="term" value="C:nucleoplasm"/>
    <property type="evidence" value="ECO:0007669"/>
    <property type="project" value="UniProtKB-SubCell"/>
</dbReference>
<evidence type="ECO:0000313" key="4">
    <source>
        <dbReference type="Proteomes" id="UP000094389"/>
    </source>
</evidence>
<keyword evidence="2" id="KW-0653">Protein transport</keyword>
<evidence type="ECO:0000313" key="3">
    <source>
        <dbReference type="EMBL" id="ODV70789.1"/>
    </source>
</evidence>
<gene>
    <name evidence="2" type="primary">SUS1</name>
    <name evidence="3" type="ORF">CYBJADRAFT_132852</name>
</gene>
<dbReference type="GO" id="GO:0070390">
    <property type="term" value="C:transcription export complex 2"/>
    <property type="evidence" value="ECO:0007669"/>
    <property type="project" value="UniProtKB-UniRule"/>
</dbReference>
<reference evidence="3 4" key="1">
    <citation type="journal article" date="2016" name="Proc. Natl. Acad. Sci. U.S.A.">
        <title>Comparative genomics of biotechnologically important yeasts.</title>
        <authorList>
            <person name="Riley R."/>
            <person name="Haridas S."/>
            <person name="Wolfe K.H."/>
            <person name="Lopes M.R."/>
            <person name="Hittinger C.T."/>
            <person name="Goeker M."/>
            <person name="Salamov A.A."/>
            <person name="Wisecaver J.H."/>
            <person name="Long T.M."/>
            <person name="Calvey C.H."/>
            <person name="Aerts A.L."/>
            <person name="Barry K.W."/>
            <person name="Choi C."/>
            <person name="Clum A."/>
            <person name="Coughlan A.Y."/>
            <person name="Deshpande S."/>
            <person name="Douglass A.P."/>
            <person name="Hanson S.J."/>
            <person name="Klenk H.-P."/>
            <person name="LaButti K.M."/>
            <person name="Lapidus A."/>
            <person name="Lindquist E.A."/>
            <person name="Lipzen A.M."/>
            <person name="Meier-Kolthoff J.P."/>
            <person name="Ohm R.A."/>
            <person name="Otillar R.P."/>
            <person name="Pangilinan J.L."/>
            <person name="Peng Y."/>
            <person name="Rokas A."/>
            <person name="Rosa C.A."/>
            <person name="Scheuner C."/>
            <person name="Sibirny A.A."/>
            <person name="Slot J.C."/>
            <person name="Stielow J.B."/>
            <person name="Sun H."/>
            <person name="Kurtzman C.P."/>
            <person name="Blackwell M."/>
            <person name="Grigoriev I.V."/>
            <person name="Jeffries T.W."/>
        </authorList>
    </citation>
    <scope>NUCLEOTIDE SEQUENCE [LARGE SCALE GENOMIC DNA]</scope>
    <source>
        <strain evidence="4">ATCC 18201 / CBS 1600 / BCRC 20928 / JCM 3617 / NBRC 0987 / NRRL Y-1542</strain>
    </source>
</reference>
<evidence type="ECO:0000256" key="1">
    <source>
        <dbReference type="ARBA" id="ARBA00023010"/>
    </source>
</evidence>
<dbReference type="GO" id="GO:0015031">
    <property type="term" value="P:protein transport"/>
    <property type="evidence" value="ECO:0007669"/>
    <property type="project" value="UniProtKB-KW"/>
</dbReference>
<dbReference type="STRING" id="983966.A0A1E4RU36"/>
<keyword evidence="2" id="KW-0010">Activator</keyword>
<name>A0A1E4RU36_CYBJN</name>
<keyword evidence="1 2" id="KW-0811">Translocation</keyword>
<comment type="similarity">
    <text evidence="2">Belongs to the ENY2 family.</text>
</comment>
<dbReference type="AlphaFoldDB" id="A0A1E4RU36"/>
<dbReference type="OrthoDB" id="6221744at2759"/>
<organism evidence="3 4">
    <name type="scientific">Cyberlindnera jadinii (strain ATCC 18201 / CBS 1600 / BCRC 20928 / JCM 3617 / NBRC 0987 / NRRL Y-1542)</name>
    <name type="common">Torula yeast</name>
    <name type="synonym">Candida utilis</name>
    <dbReference type="NCBI Taxonomy" id="983966"/>
    <lineage>
        <taxon>Eukaryota</taxon>
        <taxon>Fungi</taxon>
        <taxon>Dikarya</taxon>
        <taxon>Ascomycota</taxon>
        <taxon>Saccharomycotina</taxon>
        <taxon>Saccharomycetes</taxon>
        <taxon>Phaffomycetales</taxon>
        <taxon>Phaffomycetaceae</taxon>
        <taxon>Cyberlindnera</taxon>
    </lineage>
</organism>
<comment type="subunit">
    <text evidence="2">Component of the nuclear pore complex (NPC)-associated TREX-2 complex (transcription and export complex 2), composed of at least SUS1, SAC3, THP1, SEM1, and CDC31. TREX-2 contains 2 SUS1 chains. The TREX-2 complex interacts with the nucleoporin NUP1. Component of the 1.8 MDa SAGA transcription coactivator-HAT complex. SAGA is built of 5 distinct domains with specialized functions. Within the SAGA complex, SUS1, SGF11, SGF73 and UBP8 form an additional subcomplex of SAGA called the DUB module (deubiquitination module). Interacts directly with THP1, SAC3, SGF11, and with the RNA polymerase II.</text>
</comment>
<dbReference type="RefSeq" id="XP_020067828.1">
    <property type="nucleotide sequence ID" value="XM_020213077.1"/>
</dbReference>
<dbReference type="GO" id="GO:0000932">
    <property type="term" value="C:P-body"/>
    <property type="evidence" value="ECO:0007669"/>
    <property type="project" value="UniProtKB-SubCell"/>
</dbReference>
<dbReference type="OMA" id="YESGWFD"/>
<dbReference type="GO" id="GO:0006406">
    <property type="term" value="P:mRNA export from nucleus"/>
    <property type="evidence" value="ECO:0007669"/>
    <property type="project" value="UniProtKB-UniRule"/>
</dbReference>
<dbReference type="InterPro" id="IPR038212">
    <property type="entry name" value="TF_EnY2_sf"/>
</dbReference>
<keyword evidence="2" id="KW-0805">Transcription regulation</keyword>
<dbReference type="GeneID" id="30987473"/>
<protein>
    <recommendedName>
        <fullName evidence="2">Transcription and mRNA export factor SUS1</fullName>
    </recommendedName>
</protein>
<dbReference type="Pfam" id="PF10163">
    <property type="entry name" value="EnY2"/>
    <property type="match status" value="1"/>
</dbReference>
<keyword evidence="2" id="KW-0156">Chromatin regulator</keyword>
<comment type="subcellular location">
    <subcellularLocation>
        <location evidence="2">Nucleus</location>
        <location evidence="2">Nucleoplasm</location>
    </subcellularLocation>
    <subcellularLocation>
        <location evidence="2">Cytoplasm</location>
        <location evidence="2">P-body</location>
    </subcellularLocation>
</comment>
<keyword evidence="2" id="KW-0539">Nucleus</keyword>
<dbReference type="Gene3D" id="1.10.246.140">
    <property type="match status" value="1"/>
</dbReference>
<dbReference type="PANTHER" id="PTHR12514">
    <property type="entry name" value="ENHANCER OF YELLOW 2 TRANSCRIPTION FACTOR"/>
    <property type="match status" value="1"/>
</dbReference>
<keyword evidence="2" id="KW-0963">Cytoplasm</keyword>
<dbReference type="GO" id="GO:0000124">
    <property type="term" value="C:SAGA complex"/>
    <property type="evidence" value="ECO:0007669"/>
    <property type="project" value="UniProtKB-UniRule"/>
</dbReference>
<evidence type="ECO:0000256" key="2">
    <source>
        <dbReference type="HAMAP-Rule" id="MF_03046"/>
    </source>
</evidence>
<dbReference type="EMBL" id="KV453950">
    <property type="protein sequence ID" value="ODV70789.1"/>
    <property type="molecule type" value="Genomic_DNA"/>
</dbReference>
<dbReference type="InterPro" id="IPR018783">
    <property type="entry name" value="TF_ENY2"/>
</dbReference>
<dbReference type="GO" id="GO:0003713">
    <property type="term" value="F:transcription coactivator activity"/>
    <property type="evidence" value="ECO:0007669"/>
    <property type="project" value="UniProtKB-UniRule"/>
</dbReference>
<keyword evidence="2" id="KW-0509">mRNA transport</keyword>
<sequence>MDPEQLKVKIQTNLIQSGEYDRLSSQLKLKLAESGWLDDVRRMASEEVSSSNTTNFTKLNQTLEPKALSMVPESVREQTLQQIKEFIEKIVETEQ</sequence>
<proteinExistence type="inferred from homology"/>
<accession>A0A1E4RU36</accession>
<dbReference type="GO" id="GO:0006368">
    <property type="term" value="P:transcription elongation by RNA polymerase II"/>
    <property type="evidence" value="ECO:0007669"/>
    <property type="project" value="UniProtKB-UniRule"/>
</dbReference>
<keyword evidence="4" id="KW-1185">Reference proteome</keyword>
<dbReference type="GO" id="GO:0005643">
    <property type="term" value="C:nuclear pore"/>
    <property type="evidence" value="ECO:0007669"/>
    <property type="project" value="UniProtKB-UniRule"/>
</dbReference>
<comment type="function">
    <text evidence="2">Involved in mRNA export coupled transcription activation by association with both the TREX-2 and the SAGA complexes. At the promoters, SAGA is required for recruitment of the basal transcription machinery. It influences RNA polymerase II transcriptional activity through different activities such as TBP interaction and promoter selectivity, interaction with transcription activators, and chromatin modification through histone acetylation and deubiquitination. Within the SAGA complex, participates to a subcomplex required for deubiquitination of H2B and for the maintenance of steady-state H3 methylation levels. The TREX-2 complex functions in docking export-competent ribonucleoprotein particles (mRNPs) to the nuclear entrance of the nuclear pore complex (nuclear basket). TREX-2 participates in mRNA export and accurate chromatin positioning in the nucleus by tethering genes to the nuclear periphery. May also be involved in cytoplasmic mRNA decay by interaction with components of P-bodies.</text>
</comment>
<keyword evidence="2" id="KW-0804">Transcription</keyword>
<keyword evidence="2" id="KW-0813">Transport</keyword>
<dbReference type="HAMAP" id="MF_03046">
    <property type="entry name" value="ENY2_Sus1"/>
    <property type="match status" value="1"/>
</dbReference>